<proteinExistence type="predicted"/>
<gene>
    <name evidence="1" type="ORF">PCOR1329_LOCUS82280</name>
</gene>
<keyword evidence="2" id="KW-1185">Reference proteome</keyword>
<evidence type="ECO:0000313" key="2">
    <source>
        <dbReference type="Proteomes" id="UP001189429"/>
    </source>
</evidence>
<accession>A0ABN9Y7P1</accession>
<dbReference type="Proteomes" id="UP001189429">
    <property type="component" value="Unassembled WGS sequence"/>
</dbReference>
<name>A0ABN9Y7P1_9DINO</name>
<dbReference type="EMBL" id="CAUYUJ010021816">
    <property type="protein sequence ID" value="CAK0907174.1"/>
    <property type="molecule type" value="Genomic_DNA"/>
</dbReference>
<reference evidence="1" key="1">
    <citation type="submission" date="2023-10" db="EMBL/GenBank/DDBJ databases">
        <authorList>
            <person name="Chen Y."/>
            <person name="Shah S."/>
            <person name="Dougan E. K."/>
            <person name="Thang M."/>
            <person name="Chan C."/>
        </authorList>
    </citation>
    <scope>NUCLEOTIDE SEQUENCE [LARGE SCALE GENOMIC DNA]</scope>
</reference>
<organism evidence="1 2">
    <name type="scientific">Prorocentrum cordatum</name>
    <dbReference type="NCBI Taxonomy" id="2364126"/>
    <lineage>
        <taxon>Eukaryota</taxon>
        <taxon>Sar</taxon>
        <taxon>Alveolata</taxon>
        <taxon>Dinophyceae</taxon>
        <taxon>Prorocentrales</taxon>
        <taxon>Prorocentraceae</taxon>
        <taxon>Prorocentrum</taxon>
    </lineage>
</organism>
<sequence>MGVVLLSPARRFMDDQSMDVLWARFYGHHFHMTDQDATRFVGLRPKQIFSRLAALSISGKWHVTGRVTQMEHEVENAYGYVQFFTERERTSPIESSFEGEVEDDESAFLVEGKMVGNSLVMYETITNHSNVPIAVNICSGILSLQGSFMSGVWTQHNPNPSASRVLSGTISSGVFEATKLDEAGGLAELPPALA</sequence>
<comment type="caution">
    <text evidence="1">The sequence shown here is derived from an EMBL/GenBank/DDBJ whole genome shotgun (WGS) entry which is preliminary data.</text>
</comment>
<protein>
    <recommendedName>
        <fullName evidence="3">Altered inheritance of mitochondria protein 24, mitochondrial</fullName>
    </recommendedName>
</protein>
<evidence type="ECO:0000313" key="1">
    <source>
        <dbReference type="EMBL" id="CAK0907174.1"/>
    </source>
</evidence>
<evidence type="ECO:0008006" key="3">
    <source>
        <dbReference type="Google" id="ProtNLM"/>
    </source>
</evidence>